<dbReference type="Proteomes" id="UP000184932">
    <property type="component" value="Unassembled WGS sequence"/>
</dbReference>
<evidence type="ECO:0000313" key="6">
    <source>
        <dbReference type="Proteomes" id="UP000184932"/>
    </source>
</evidence>
<dbReference type="AlphaFoldDB" id="A0A1N6GV18"/>
<dbReference type="InterPro" id="IPR038404">
    <property type="entry name" value="TRAP_DctP_sf"/>
</dbReference>
<keyword evidence="2 4" id="KW-0732">Signal</keyword>
<keyword evidence="6" id="KW-1185">Reference proteome</keyword>
<dbReference type="OrthoDB" id="7822595at2"/>
<feature type="chain" id="PRO_5012613516" evidence="4">
    <location>
        <begin position="22"/>
        <end position="327"/>
    </location>
</feature>
<evidence type="ECO:0000256" key="2">
    <source>
        <dbReference type="ARBA" id="ARBA00022729"/>
    </source>
</evidence>
<accession>A0A1N6GV18</accession>
<dbReference type="GO" id="GO:0055085">
    <property type="term" value="P:transmembrane transport"/>
    <property type="evidence" value="ECO:0007669"/>
    <property type="project" value="InterPro"/>
</dbReference>
<proteinExistence type="predicted"/>
<dbReference type="Pfam" id="PF03480">
    <property type="entry name" value="DctP"/>
    <property type="match status" value="1"/>
</dbReference>
<dbReference type="PANTHER" id="PTHR33376:SF15">
    <property type="entry name" value="BLL6794 PROTEIN"/>
    <property type="match status" value="1"/>
</dbReference>
<sequence>MNKLTALTTAACLLAAPALQAKDLALSYFMGPNHPLNEAVFTPFAEKLAEVSGGQLTVTQYPGGALNSSPPKQYSILLDGIADVAFHLPGYTAQIFPITTAITTPGMCGDALECTEAMWRAIEPIEAEFDAKLLAVWANDPQVLYTKDKAVRTLEDMQGLLVRVTSAQDIPFTEALGASSVSQPVSEINQNLANGVVDAVSIDPSATMSFKMHEPANYMTTNIPGAGSAFVLMMNKGVYNALTEEEKGWVDEASGKWLSMKGGQIYRDMAERGIEVARENGVEIIELSAEERARWDAAIQPALDEWMATDLGQGMTGADLARLFKGE</sequence>
<evidence type="ECO:0000256" key="4">
    <source>
        <dbReference type="SAM" id="SignalP"/>
    </source>
</evidence>
<comment type="subcellular location">
    <subcellularLocation>
        <location evidence="1">Periplasm</location>
    </subcellularLocation>
</comment>
<organism evidence="5 6">
    <name type="scientific">Vannielia litorea</name>
    <dbReference type="NCBI Taxonomy" id="1217970"/>
    <lineage>
        <taxon>Bacteria</taxon>
        <taxon>Pseudomonadati</taxon>
        <taxon>Pseudomonadota</taxon>
        <taxon>Alphaproteobacteria</taxon>
        <taxon>Rhodobacterales</taxon>
        <taxon>Paracoccaceae</taxon>
        <taxon>Vannielia</taxon>
    </lineage>
</organism>
<dbReference type="CDD" id="cd13665">
    <property type="entry name" value="PBP2_TRAP_Dctp3_4"/>
    <property type="match status" value="1"/>
</dbReference>
<dbReference type="PANTHER" id="PTHR33376">
    <property type="match status" value="1"/>
</dbReference>
<evidence type="ECO:0000256" key="3">
    <source>
        <dbReference type="ARBA" id="ARBA00022764"/>
    </source>
</evidence>
<dbReference type="EMBL" id="FSRL01000001">
    <property type="protein sequence ID" value="SIO11195.1"/>
    <property type="molecule type" value="Genomic_DNA"/>
</dbReference>
<dbReference type="NCBIfam" id="NF037995">
    <property type="entry name" value="TRAP_S1"/>
    <property type="match status" value="1"/>
</dbReference>
<evidence type="ECO:0000256" key="1">
    <source>
        <dbReference type="ARBA" id="ARBA00004418"/>
    </source>
</evidence>
<feature type="signal peptide" evidence="4">
    <location>
        <begin position="1"/>
        <end position="21"/>
    </location>
</feature>
<dbReference type="Gene3D" id="3.40.190.170">
    <property type="entry name" value="Bacterial extracellular solute-binding protein, family 7"/>
    <property type="match status" value="1"/>
</dbReference>
<keyword evidence="3" id="KW-0574">Periplasm</keyword>
<reference evidence="6" key="1">
    <citation type="submission" date="2016-11" db="EMBL/GenBank/DDBJ databases">
        <authorList>
            <person name="Varghese N."/>
            <person name="Submissions S."/>
        </authorList>
    </citation>
    <scope>NUCLEOTIDE SEQUENCE [LARGE SCALE GENOMIC DNA]</scope>
    <source>
        <strain evidence="6">DSM 29440</strain>
    </source>
</reference>
<dbReference type="STRING" id="1217970.SAMN05444002_2792"/>
<dbReference type="RefSeq" id="WP_074256770.1">
    <property type="nucleotide sequence ID" value="NZ_FSRL01000001.1"/>
</dbReference>
<dbReference type="GO" id="GO:0042597">
    <property type="term" value="C:periplasmic space"/>
    <property type="evidence" value="ECO:0007669"/>
    <property type="project" value="UniProtKB-SubCell"/>
</dbReference>
<name>A0A1N6GV18_9RHOB</name>
<protein>
    <submittedName>
        <fullName evidence="5">TRAP-type C4-dicarboxylate transport system, substrate-binding protein</fullName>
    </submittedName>
</protein>
<gene>
    <name evidence="5" type="ORF">SAMN05444002_2792</name>
</gene>
<evidence type="ECO:0000313" key="5">
    <source>
        <dbReference type="EMBL" id="SIO11195.1"/>
    </source>
</evidence>
<dbReference type="InterPro" id="IPR018389">
    <property type="entry name" value="DctP_fam"/>
</dbReference>